<keyword evidence="2 5" id="KW-0813">Transport</keyword>
<dbReference type="InterPro" id="IPR036390">
    <property type="entry name" value="WH_DNA-bd_sf"/>
</dbReference>
<dbReference type="InterPro" id="IPR008995">
    <property type="entry name" value="Mo/tungstate-bd_C_term_dom"/>
</dbReference>
<dbReference type="Pfam" id="PF03459">
    <property type="entry name" value="TOBE"/>
    <property type="match status" value="1"/>
</dbReference>
<protein>
    <submittedName>
        <fullName evidence="8">TOBE domain-containing protein</fullName>
    </submittedName>
</protein>
<comment type="caution">
    <text evidence="8">The sequence shown here is derived from an EMBL/GenBank/DDBJ whole genome shotgun (WGS) entry which is preliminary data.</text>
</comment>
<evidence type="ECO:0000256" key="4">
    <source>
        <dbReference type="ARBA" id="ARBA00022737"/>
    </source>
</evidence>
<dbReference type="PANTHER" id="PTHR30432:SF1">
    <property type="entry name" value="DNA-BINDING TRANSCRIPTIONAL DUAL REGULATOR MODE"/>
    <property type="match status" value="1"/>
</dbReference>
<dbReference type="InterPro" id="IPR004606">
    <property type="entry name" value="Mop_domain"/>
</dbReference>
<dbReference type="SUPFAM" id="SSF50331">
    <property type="entry name" value="MOP-like"/>
    <property type="match status" value="2"/>
</dbReference>
<dbReference type="GO" id="GO:0015689">
    <property type="term" value="P:molybdate ion transport"/>
    <property type="evidence" value="ECO:0007669"/>
    <property type="project" value="UniProtKB-UniRule"/>
</dbReference>
<evidence type="ECO:0000256" key="6">
    <source>
        <dbReference type="PIRSR" id="PIRSR005763-1"/>
    </source>
</evidence>
<dbReference type="NCBIfam" id="TIGR00637">
    <property type="entry name" value="ModE_repress"/>
    <property type="match status" value="1"/>
</dbReference>
<dbReference type="GO" id="GO:0030151">
    <property type="term" value="F:molybdenum ion binding"/>
    <property type="evidence" value="ECO:0007669"/>
    <property type="project" value="UniProtKB-UniRule"/>
</dbReference>
<dbReference type="PROSITE" id="PS51866">
    <property type="entry name" value="MOP"/>
    <property type="match status" value="1"/>
</dbReference>
<dbReference type="InterPro" id="IPR016462">
    <property type="entry name" value="ModE"/>
</dbReference>
<dbReference type="Gene3D" id="2.40.50.100">
    <property type="match status" value="2"/>
</dbReference>
<evidence type="ECO:0000313" key="8">
    <source>
        <dbReference type="EMBL" id="MCW8335452.1"/>
    </source>
</evidence>
<accession>A0A9X3CGP3</accession>
<keyword evidence="3 5" id="KW-0500">Molybdenum</keyword>
<dbReference type="EMBL" id="JAKRRX010000115">
    <property type="protein sequence ID" value="MCW8335452.1"/>
    <property type="molecule type" value="Genomic_DNA"/>
</dbReference>
<feature type="domain" description="Mop" evidence="7">
    <location>
        <begin position="123"/>
        <end position="189"/>
    </location>
</feature>
<sequence>MDLQALLTLNLDNKLFANPRRIALLEQIVQTGSISQGAKLSGMSYKAAWDAVNDMNTAFNQPVVLREKGGKGGGGAQVTQFGQRLLKVYSITSQVQEMALTALLDDSIEMNSLLDLMAHFSLHTSARNQLTGQIESIALGGINDHVSVRLADNQIVKVAVTHTSVKKLALEAGSSVLLLFKAPAVSISPIKLETCSHNCLNAELVAMTKQGSDIELELQLSSQDKIYSVMAGENLAELEMQIGQTYFACFDSAQTIVAKMSQ</sequence>
<organism evidence="8 9">
    <name type="scientific">Vibrio paucivorans</name>
    <dbReference type="NCBI Taxonomy" id="2829489"/>
    <lineage>
        <taxon>Bacteria</taxon>
        <taxon>Pseudomonadati</taxon>
        <taxon>Pseudomonadota</taxon>
        <taxon>Gammaproteobacteria</taxon>
        <taxon>Vibrionales</taxon>
        <taxon>Vibrionaceae</taxon>
        <taxon>Vibrio</taxon>
    </lineage>
</organism>
<dbReference type="AlphaFoldDB" id="A0A9X3CGP3"/>
<dbReference type="GO" id="GO:0006355">
    <property type="term" value="P:regulation of DNA-templated transcription"/>
    <property type="evidence" value="ECO:0007669"/>
    <property type="project" value="InterPro"/>
</dbReference>
<comment type="similarity">
    <text evidence="1 5">Belongs to the ModE family.</text>
</comment>
<evidence type="ECO:0000259" key="7">
    <source>
        <dbReference type="PROSITE" id="PS51866"/>
    </source>
</evidence>
<keyword evidence="4" id="KW-0677">Repeat</keyword>
<dbReference type="InterPro" id="IPR051815">
    <property type="entry name" value="Molybdate_resp_trans_reg"/>
</dbReference>
<evidence type="ECO:0000256" key="5">
    <source>
        <dbReference type="PIRNR" id="PIRNR005763"/>
    </source>
</evidence>
<feature type="region of interest" description="Required for dimer formation and molybdate binding" evidence="6">
    <location>
        <begin position="124"/>
        <end position="132"/>
    </location>
</feature>
<evidence type="ECO:0000256" key="1">
    <source>
        <dbReference type="ARBA" id="ARBA00008110"/>
    </source>
</evidence>
<dbReference type="NCBIfam" id="TIGR00638">
    <property type="entry name" value="Mop"/>
    <property type="match status" value="1"/>
</dbReference>
<evidence type="ECO:0000256" key="2">
    <source>
        <dbReference type="ARBA" id="ARBA00022448"/>
    </source>
</evidence>
<dbReference type="Gene3D" id="1.10.10.10">
    <property type="entry name" value="Winged helix-like DNA-binding domain superfamily/Winged helix DNA-binding domain"/>
    <property type="match status" value="1"/>
</dbReference>
<proteinExistence type="inferred from homology"/>
<reference evidence="8" key="1">
    <citation type="submission" date="2022-02" db="EMBL/GenBank/DDBJ databases">
        <title>Vibrio sp. nov., a new bacterium isolated from Bohai sea, China.</title>
        <authorList>
            <person name="Yuan Y."/>
        </authorList>
    </citation>
    <scope>NUCLEOTIDE SEQUENCE</scope>
    <source>
        <strain evidence="8">DBSS07</strain>
    </source>
</reference>
<dbReference type="SUPFAM" id="SSF46785">
    <property type="entry name" value="Winged helix' DNA-binding domain"/>
    <property type="match status" value="1"/>
</dbReference>
<evidence type="ECO:0000256" key="3">
    <source>
        <dbReference type="ARBA" id="ARBA00022505"/>
    </source>
</evidence>
<dbReference type="InterPro" id="IPR005116">
    <property type="entry name" value="Transp-assoc_OB_typ1"/>
</dbReference>
<dbReference type="PANTHER" id="PTHR30432">
    <property type="entry name" value="TRANSCRIPTIONAL REGULATOR MODE"/>
    <property type="match status" value="1"/>
</dbReference>
<keyword evidence="9" id="KW-1185">Reference proteome</keyword>
<evidence type="ECO:0000313" key="9">
    <source>
        <dbReference type="Proteomes" id="UP001155586"/>
    </source>
</evidence>
<dbReference type="PIRSF" id="PIRSF005763">
    <property type="entry name" value="Txn_reg_ModE"/>
    <property type="match status" value="1"/>
</dbReference>
<gene>
    <name evidence="8" type="ORF">MD483_16680</name>
</gene>
<dbReference type="RefSeq" id="WP_265688625.1">
    <property type="nucleotide sequence ID" value="NZ_JAKRRX010000115.1"/>
</dbReference>
<name>A0A9X3CGP3_9VIBR</name>
<dbReference type="InterPro" id="IPR036388">
    <property type="entry name" value="WH-like_DNA-bd_sf"/>
</dbReference>
<dbReference type="Proteomes" id="UP001155586">
    <property type="component" value="Unassembled WGS sequence"/>
</dbReference>
<dbReference type="InterPro" id="IPR003725">
    <property type="entry name" value="ModE-bd_N"/>
</dbReference>